<protein>
    <submittedName>
        <fullName evidence="1">Uncharacterized protein</fullName>
    </submittedName>
</protein>
<dbReference type="EMBL" id="MU003522">
    <property type="protein sequence ID" value="KAF2466958.1"/>
    <property type="molecule type" value="Genomic_DNA"/>
</dbReference>
<gene>
    <name evidence="1" type="ORF">BDR25DRAFT_395489</name>
</gene>
<accession>A0ACB6QK57</accession>
<organism evidence="1 2">
    <name type="scientific">Lindgomyces ingoldianus</name>
    <dbReference type="NCBI Taxonomy" id="673940"/>
    <lineage>
        <taxon>Eukaryota</taxon>
        <taxon>Fungi</taxon>
        <taxon>Dikarya</taxon>
        <taxon>Ascomycota</taxon>
        <taxon>Pezizomycotina</taxon>
        <taxon>Dothideomycetes</taxon>
        <taxon>Pleosporomycetidae</taxon>
        <taxon>Pleosporales</taxon>
        <taxon>Lindgomycetaceae</taxon>
        <taxon>Lindgomyces</taxon>
    </lineage>
</organism>
<evidence type="ECO:0000313" key="1">
    <source>
        <dbReference type="EMBL" id="KAF2466958.1"/>
    </source>
</evidence>
<dbReference type="Proteomes" id="UP000799755">
    <property type="component" value="Unassembled WGS sequence"/>
</dbReference>
<proteinExistence type="predicted"/>
<keyword evidence="2" id="KW-1185">Reference proteome</keyword>
<comment type="caution">
    <text evidence="1">The sequence shown here is derived from an EMBL/GenBank/DDBJ whole genome shotgun (WGS) entry which is preliminary data.</text>
</comment>
<reference evidence="1" key="1">
    <citation type="journal article" date="2020" name="Stud. Mycol.">
        <title>101 Dothideomycetes genomes: a test case for predicting lifestyles and emergence of pathogens.</title>
        <authorList>
            <person name="Haridas S."/>
            <person name="Albert R."/>
            <person name="Binder M."/>
            <person name="Bloem J."/>
            <person name="Labutti K."/>
            <person name="Salamov A."/>
            <person name="Andreopoulos B."/>
            <person name="Baker S."/>
            <person name="Barry K."/>
            <person name="Bills G."/>
            <person name="Bluhm B."/>
            <person name="Cannon C."/>
            <person name="Castanera R."/>
            <person name="Culley D."/>
            <person name="Daum C."/>
            <person name="Ezra D."/>
            <person name="Gonzalez J."/>
            <person name="Henrissat B."/>
            <person name="Kuo A."/>
            <person name="Liang C."/>
            <person name="Lipzen A."/>
            <person name="Lutzoni F."/>
            <person name="Magnuson J."/>
            <person name="Mondo S."/>
            <person name="Nolan M."/>
            <person name="Ohm R."/>
            <person name="Pangilinan J."/>
            <person name="Park H.-J."/>
            <person name="Ramirez L."/>
            <person name="Alfaro M."/>
            <person name="Sun H."/>
            <person name="Tritt A."/>
            <person name="Yoshinaga Y."/>
            <person name="Zwiers L.-H."/>
            <person name="Turgeon B."/>
            <person name="Goodwin S."/>
            <person name="Spatafora J."/>
            <person name="Crous P."/>
            <person name="Grigoriev I."/>
        </authorList>
    </citation>
    <scope>NUCLEOTIDE SEQUENCE</scope>
    <source>
        <strain evidence="1">ATCC 200398</strain>
    </source>
</reference>
<name>A0ACB6QK57_9PLEO</name>
<sequence>MSDYSTGLGIHCHHSLLTPQERDDSRHRRFEMELELLEHHGSLGNPRGDMYLILFALASEFENPLGVIFVNAQSDISISSFNTLYLFWLLYFVEKTPPSVEEDINARLVCNPNFLIIYQNSKKIFTGTHARTHSAIKRKLIVSNDFLKHLKQMELFQKGRECLCSILLSTQLSCYLPDLVMDLISSPAASPSSSSGSMVNACRLDIEFYSIPALKLADAKTTKETIDLWCGGDSFELHKNLEARADTNLQKVQMKFYPQAAYRFGDFVAKYVLNHTAWRLACRPEWSEIGKGGQWYRRETSHSEENSEQEIHRIPIYQHSAVPAVRKMDNLQRKCGCCGVTSFLFKIAVAVLGCGEAETQPCVNLQSSSTTPQATSHHHVSLNYRAILYIFLVQLGYSIQTVLPSIPAILASTESLEAIGMNVFDTRALVQTRLSGPKSQKRKAQHRVTKHRDNCPPNAQPDGIFSCFSLAGEDVGIPRRSRFDPTRKEETSEESCMLRQHRTTHYLHPISNFVQCSGEDPCKTLYPAFLPDDEHLWQRYVQQIYSMKLRDVHLFTGSHSPDQKHIEWIMEDLLDDDVSLDFHIPFALNVEAASAHLASWLSDDDAPSTFSVVGVFSCSTNTNLLEHELDPNLGKDLRLFVHLTTHLYTTDMQGGYREYSDEEIQSVRDFVGQRLLLALDTLLRPSELEATGEKLGKLKALFLLILGTTVGMRYTCPEIIDGTASEGHDLESKPEALVRLLCHYLIYIGKATSLLENSSDEKTLVGKWKSQWNKPAAFTWNCTKGLEMHYRIEPPADWIVSNSEDESMSSIDIDLDDLDDGAEFTLNGDLLKCGACQTFWSSLDKNGFCQNCQPAFSNDCVFQSLALVDPPSFTSEDSFSSDINSNWNAYQYYYSPVLPSDVDTTSHHTTTVSEPKCDEHRKTLEPFVGSGASNTPFCLAVRNLAACQNDLLPSDKVTTSDTTCLDPLTTPDDSPLEGRPKRRRITRRDPGDVPDHACQPDCQDVQTTRNPSYCSQCKMVPEKFITANLPTQDLCTHCAQKSQNFDIPPMLQLSSDKLADIYSNLFDNPLQSLEVMYMSQTGACATFNGKKDIPGDKMEMTTPRRKYQCEARTLRQVQKDQCTKPIMTEFSHCRSYKTLRKHHWLDSTTPQGATRASNPVPALPPAGLHETLKRKWACSYVSTNSTEDVAPWKRFSGTWSQRLDMSTPWNIEPLCNEAWRPYSPPQASYITWGNTSTNEVEEPSLSPSNITQAVCDAPSVEDLCANGVLSREKDGMGMKTPKLLI</sequence>
<evidence type="ECO:0000313" key="2">
    <source>
        <dbReference type="Proteomes" id="UP000799755"/>
    </source>
</evidence>